<dbReference type="Gene3D" id="3.30.160.100">
    <property type="entry name" value="Ribosome hibernation promotion factor-like"/>
    <property type="match status" value="1"/>
</dbReference>
<dbReference type="Proteomes" id="UP000245962">
    <property type="component" value="Unassembled WGS sequence"/>
</dbReference>
<reference evidence="1 2" key="1">
    <citation type="submission" date="2018-04" db="EMBL/GenBank/DDBJ databases">
        <title>Marixanthomonas spongiae HN-E44 sp. nov., isolated from a marine sponge.</title>
        <authorList>
            <person name="Luo L."/>
            <person name="Zhuang L."/>
        </authorList>
    </citation>
    <scope>NUCLEOTIDE SEQUENCE [LARGE SCALE GENOMIC DNA]</scope>
    <source>
        <strain evidence="1 2">HN-E44</strain>
    </source>
</reference>
<dbReference type="NCBIfam" id="TIGR00741">
    <property type="entry name" value="yfiA"/>
    <property type="match status" value="1"/>
</dbReference>
<protein>
    <submittedName>
        <fullName evidence="1">Ribosome-associated translation inhibitor RaiA</fullName>
    </submittedName>
</protein>
<gene>
    <name evidence="1" type="primary">raiA</name>
    <name evidence="1" type="ORF">DDV96_13965</name>
</gene>
<evidence type="ECO:0000313" key="2">
    <source>
        <dbReference type="Proteomes" id="UP000245962"/>
    </source>
</evidence>
<dbReference type="SUPFAM" id="SSF69754">
    <property type="entry name" value="Ribosome binding protein Y (YfiA homologue)"/>
    <property type="match status" value="1"/>
</dbReference>
<dbReference type="OrthoDB" id="9808702at2"/>
<dbReference type="InterPro" id="IPR003489">
    <property type="entry name" value="RHF/RaiA"/>
</dbReference>
<comment type="caution">
    <text evidence="1">The sequence shown here is derived from an EMBL/GenBank/DDBJ whole genome shotgun (WGS) entry which is preliminary data.</text>
</comment>
<evidence type="ECO:0000313" key="1">
    <source>
        <dbReference type="EMBL" id="PVW13206.1"/>
    </source>
</evidence>
<name>A0A2U0HWJ6_9FLAO</name>
<keyword evidence="2" id="KW-1185">Reference proteome</keyword>
<proteinExistence type="predicted"/>
<dbReference type="InterPro" id="IPR036567">
    <property type="entry name" value="RHF-like"/>
</dbReference>
<dbReference type="Pfam" id="PF02482">
    <property type="entry name" value="Ribosomal_S30AE"/>
    <property type="match status" value="1"/>
</dbReference>
<dbReference type="AlphaFoldDB" id="A0A2U0HWJ6"/>
<dbReference type="RefSeq" id="WP_116695390.1">
    <property type="nucleotide sequence ID" value="NZ_QEHR01000010.1"/>
</dbReference>
<sequence length="100" mass="11579">MNINFEYDNVSASDRLEALATEKINKLVNKYDFIVRADVFFEAENTSDDETGRKTKIQLSAPGPRLFAEESKEKFEISLAEVINQLDRQLQKRKGKMKTY</sequence>
<accession>A0A2U0HWJ6</accession>
<organism evidence="1 2">
    <name type="scientific">Marixanthomonas spongiae</name>
    <dbReference type="NCBI Taxonomy" id="2174845"/>
    <lineage>
        <taxon>Bacteria</taxon>
        <taxon>Pseudomonadati</taxon>
        <taxon>Bacteroidota</taxon>
        <taxon>Flavobacteriia</taxon>
        <taxon>Flavobacteriales</taxon>
        <taxon>Flavobacteriaceae</taxon>
        <taxon>Marixanthomonas</taxon>
    </lineage>
</organism>
<dbReference type="EMBL" id="QEHR01000010">
    <property type="protein sequence ID" value="PVW13206.1"/>
    <property type="molecule type" value="Genomic_DNA"/>
</dbReference>